<dbReference type="KEGG" id="bhc:JFL75_03135"/>
<dbReference type="GO" id="GO:0016747">
    <property type="term" value="F:acyltransferase activity, transferring groups other than amino-acyl groups"/>
    <property type="evidence" value="ECO:0007669"/>
    <property type="project" value="InterPro"/>
</dbReference>
<dbReference type="Proteomes" id="UP000595917">
    <property type="component" value="Chromosome"/>
</dbReference>
<reference evidence="2" key="1">
    <citation type="submission" date="2021-01" db="EMBL/GenBank/DDBJ databases">
        <title>Description of Breznakiella homolactica.</title>
        <authorList>
            <person name="Song Y."/>
            <person name="Brune A."/>
        </authorList>
    </citation>
    <scope>NUCLEOTIDE SEQUENCE</scope>
    <source>
        <strain evidence="2">RmG30</strain>
    </source>
</reference>
<feature type="domain" description="N-acetyltransferase" evidence="1">
    <location>
        <begin position="14"/>
        <end position="157"/>
    </location>
</feature>
<gene>
    <name evidence="2" type="ORF">JFL75_03135</name>
</gene>
<proteinExistence type="predicted"/>
<dbReference type="PROSITE" id="PS51186">
    <property type="entry name" value="GNAT"/>
    <property type="match status" value="1"/>
</dbReference>
<keyword evidence="3" id="KW-1185">Reference proteome</keyword>
<dbReference type="CDD" id="cd04301">
    <property type="entry name" value="NAT_SF"/>
    <property type="match status" value="1"/>
</dbReference>
<dbReference type="Pfam" id="PF13673">
    <property type="entry name" value="Acetyltransf_10"/>
    <property type="match status" value="1"/>
</dbReference>
<dbReference type="InterPro" id="IPR016181">
    <property type="entry name" value="Acyl_CoA_acyltransferase"/>
</dbReference>
<evidence type="ECO:0000313" key="3">
    <source>
        <dbReference type="Proteomes" id="UP000595917"/>
    </source>
</evidence>
<dbReference type="AlphaFoldDB" id="A0A7T8BBD4"/>
<dbReference type="InterPro" id="IPR000182">
    <property type="entry name" value="GNAT_dom"/>
</dbReference>
<dbReference type="Gene3D" id="3.40.630.30">
    <property type="match status" value="1"/>
</dbReference>
<dbReference type="RefSeq" id="WP_215627224.1">
    <property type="nucleotide sequence ID" value="NZ_CP067089.2"/>
</dbReference>
<accession>A0A7T8BBD4</accession>
<protein>
    <submittedName>
        <fullName evidence="2">GNAT family N-acetyltransferase</fullName>
    </submittedName>
</protein>
<dbReference type="EMBL" id="CP067089">
    <property type="protein sequence ID" value="QQO09920.1"/>
    <property type="molecule type" value="Genomic_DNA"/>
</dbReference>
<name>A0A7T8BBD4_9SPIR</name>
<evidence type="ECO:0000259" key="1">
    <source>
        <dbReference type="PROSITE" id="PS51186"/>
    </source>
</evidence>
<evidence type="ECO:0000313" key="2">
    <source>
        <dbReference type="EMBL" id="QQO09920.1"/>
    </source>
</evidence>
<dbReference type="SUPFAM" id="SSF55729">
    <property type="entry name" value="Acyl-CoA N-acyltransferases (Nat)"/>
    <property type="match status" value="1"/>
</dbReference>
<sequence>MKIELCKAAAENACEIHRMQLLAFRKLLEKYQDYETNPGNEDLQKILHEINQETTDFYIIKLEAQSVGAIRISKTDDGDRCRINRIFILPEYQNKGIAQKVFEIAEKMYSPKKGWILNTILQETGNCYLYEKMGYKKTGKTEKIKENMDIVYYEKLT</sequence>
<organism evidence="2 3">
    <name type="scientific">Breznakiella homolactica</name>
    <dbReference type="NCBI Taxonomy" id="2798577"/>
    <lineage>
        <taxon>Bacteria</taxon>
        <taxon>Pseudomonadati</taxon>
        <taxon>Spirochaetota</taxon>
        <taxon>Spirochaetia</taxon>
        <taxon>Spirochaetales</taxon>
        <taxon>Breznakiellaceae</taxon>
        <taxon>Breznakiella</taxon>
    </lineage>
</organism>